<name>A0A8H8DLR3_9FUNG</name>
<comment type="caution">
    <text evidence="2">The sequence shown here is derived from an EMBL/GenBank/DDBJ whole genome shotgun (WGS) entry which is preliminary data.</text>
</comment>
<organism evidence="2 3">
    <name type="scientific">Olpidium bornovanus</name>
    <dbReference type="NCBI Taxonomy" id="278681"/>
    <lineage>
        <taxon>Eukaryota</taxon>
        <taxon>Fungi</taxon>
        <taxon>Fungi incertae sedis</taxon>
        <taxon>Olpidiomycota</taxon>
        <taxon>Olpidiomycotina</taxon>
        <taxon>Olpidiomycetes</taxon>
        <taxon>Olpidiales</taxon>
        <taxon>Olpidiaceae</taxon>
        <taxon>Olpidium</taxon>
    </lineage>
</organism>
<proteinExistence type="predicted"/>
<dbReference type="Pfam" id="PF11069">
    <property type="entry name" value="CFAP298"/>
    <property type="match status" value="1"/>
</dbReference>
<dbReference type="Proteomes" id="UP000673691">
    <property type="component" value="Unassembled WGS sequence"/>
</dbReference>
<sequence>MPKSSMAQESATAGKGLTMAMIKEATDNIRGAVKIIWPMGLPEYETVRKILDGAEDLTGTSHASAVMPPDSCPWWAGKEILRGKTLKDYAGPNKKTRIIAKLVHVSSSFVKFSPSCFWPEPTPESAERRRRPGPENPMSEKAQKEMMAYYFRKQEEHKVLAETRSIFFLYRSPSSPHPFGERSEKTKSN</sequence>
<protein>
    <submittedName>
        <fullName evidence="2">Uncharacterized protein</fullName>
    </submittedName>
</protein>
<feature type="region of interest" description="Disordered" evidence="1">
    <location>
        <begin position="119"/>
        <end position="142"/>
    </location>
</feature>
<keyword evidence="3" id="KW-1185">Reference proteome</keyword>
<evidence type="ECO:0000313" key="3">
    <source>
        <dbReference type="Proteomes" id="UP000673691"/>
    </source>
</evidence>
<gene>
    <name evidence="2" type="ORF">BJ554DRAFT_2604</name>
</gene>
<dbReference type="GO" id="GO:0003352">
    <property type="term" value="P:regulation of cilium movement"/>
    <property type="evidence" value="ECO:0007669"/>
    <property type="project" value="InterPro"/>
</dbReference>
<evidence type="ECO:0000256" key="1">
    <source>
        <dbReference type="SAM" id="MobiDB-lite"/>
    </source>
</evidence>
<accession>A0A8H8DLR3</accession>
<dbReference type="PANTHER" id="PTHR13238">
    <property type="entry name" value="PROTEIN C21ORF59"/>
    <property type="match status" value="1"/>
</dbReference>
<dbReference type="EMBL" id="JAEFCI010001350">
    <property type="protein sequence ID" value="KAG5462965.1"/>
    <property type="molecule type" value="Genomic_DNA"/>
</dbReference>
<dbReference type="OrthoDB" id="276065at2759"/>
<reference evidence="2 3" key="1">
    <citation type="journal article" name="Sci. Rep.">
        <title>Genome-scale phylogenetic analyses confirm Olpidium as the closest living zoosporic fungus to the non-flagellated, terrestrial fungi.</title>
        <authorList>
            <person name="Chang Y."/>
            <person name="Rochon D."/>
            <person name="Sekimoto S."/>
            <person name="Wang Y."/>
            <person name="Chovatia M."/>
            <person name="Sandor L."/>
            <person name="Salamov A."/>
            <person name="Grigoriev I.V."/>
            <person name="Stajich J.E."/>
            <person name="Spatafora J.W."/>
        </authorList>
    </citation>
    <scope>NUCLEOTIDE SEQUENCE [LARGE SCALE GENOMIC DNA]</scope>
    <source>
        <strain evidence="2">S191</strain>
    </source>
</reference>
<evidence type="ECO:0000313" key="2">
    <source>
        <dbReference type="EMBL" id="KAG5462965.1"/>
    </source>
</evidence>
<dbReference type="AlphaFoldDB" id="A0A8H8DLR3"/>
<dbReference type="InterPro" id="IPR021298">
    <property type="entry name" value="CFAP298"/>
</dbReference>